<feature type="transmembrane region" description="Helical" evidence="1">
    <location>
        <begin position="6"/>
        <end position="23"/>
    </location>
</feature>
<feature type="transmembrane region" description="Helical" evidence="1">
    <location>
        <begin position="134"/>
        <end position="156"/>
    </location>
</feature>
<keyword evidence="1" id="KW-0472">Membrane</keyword>
<evidence type="ECO:0000256" key="1">
    <source>
        <dbReference type="SAM" id="Phobius"/>
    </source>
</evidence>
<evidence type="ECO:0000259" key="2">
    <source>
        <dbReference type="Pfam" id="PF01578"/>
    </source>
</evidence>
<proteinExistence type="predicted"/>
<evidence type="ECO:0000313" key="4">
    <source>
        <dbReference type="Proteomes" id="UP000244892"/>
    </source>
</evidence>
<name>A0A2U8FS36_9BURK</name>
<sequence length="283" mass="30431">MILSPALSTAWPSGLAVLAYLAASAWPQPAQADRPDAARPVWMVLGLGWLAQAVAIVLDALVLGGPEPGGRFGFAPALSVTVWLVLAVYALESRRLDLVVVRRVLAALGAVVVALAWIFPGQTHPLGGSPWAPLHWLLGFASYGLFGTALLHAGLLQHAERQMRTRPVSGQVPAPRPIGQALGMPLLRLEALTLRFVAAGFVMLSLTLLLGAAFANPWRWDHKTVFSVLSWLVFATLLVGRARFGWRGSQAIRWLVAGSLLLLLAYVGSRFVMEVLLHRPATV</sequence>
<dbReference type="GO" id="GO:0017004">
    <property type="term" value="P:cytochrome complex assembly"/>
    <property type="evidence" value="ECO:0007669"/>
    <property type="project" value="InterPro"/>
</dbReference>
<keyword evidence="1" id="KW-0812">Transmembrane</keyword>
<keyword evidence="4" id="KW-1185">Reference proteome</keyword>
<dbReference type="EMBL" id="CP029210">
    <property type="protein sequence ID" value="AWI53875.1"/>
    <property type="molecule type" value="Genomic_DNA"/>
</dbReference>
<evidence type="ECO:0000313" key="3">
    <source>
        <dbReference type="EMBL" id="AWI53875.1"/>
    </source>
</evidence>
<feature type="domain" description="Cytochrome c assembly protein" evidence="2">
    <location>
        <begin position="79"/>
        <end position="276"/>
    </location>
</feature>
<dbReference type="Pfam" id="PF01578">
    <property type="entry name" value="Cytochrom_C_asm"/>
    <property type="match status" value="1"/>
</dbReference>
<dbReference type="Proteomes" id="UP000244892">
    <property type="component" value="Chromosome"/>
</dbReference>
<protein>
    <submittedName>
        <fullName evidence="3">Cytochrome C assembly protein</fullName>
    </submittedName>
</protein>
<dbReference type="PANTHER" id="PTHR38034:SF1">
    <property type="entry name" value="INNER MEMBRANE PROTEIN YPJD"/>
    <property type="match status" value="1"/>
</dbReference>
<dbReference type="AlphaFoldDB" id="A0A2U8FS36"/>
<feature type="transmembrane region" description="Helical" evidence="1">
    <location>
        <begin position="103"/>
        <end position="122"/>
    </location>
</feature>
<dbReference type="RefSeq" id="WP_109036872.1">
    <property type="nucleotide sequence ID" value="NZ_CP029210.1"/>
</dbReference>
<feature type="transmembrane region" description="Helical" evidence="1">
    <location>
        <begin position="254"/>
        <end position="273"/>
    </location>
</feature>
<gene>
    <name evidence="3" type="ORF">DEH84_10875</name>
</gene>
<organism evidence="3 4">
    <name type="scientific">Aquabacterium olei</name>
    <dbReference type="NCBI Taxonomy" id="1296669"/>
    <lineage>
        <taxon>Bacteria</taxon>
        <taxon>Pseudomonadati</taxon>
        <taxon>Pseudomonadota</taxon>
        <taxon>Betaproteobacteria</taxon>
        <taxon>Burkholderiales</taxon>
        <taxon>Aquabacterium</taxon>
    </lineage>
</organism>
<dbReference type="KEGG" id="aon:DEH84_10875"/>
<keyword evidence="1" id="KW-1133">Transmembrane helix</keyword>
<feature type="transmembrane region" description="Helical" evidence="1">
    <location>
        <begin position="44"/>
        <end position="66"/>
    </location>
</feature>
<feature type="transmembrane region" description="Helical" evidence="1">
    <location>
        <begin position="196"/>
        <end position="218"/>
    </location>
</feature>
<dbReference type="OrthoDB" id="9780793at2"/>
<dbReference type="InterPro" id="IPR002541">
    <property type="entry name" value="Cyt_c_assembly"/>
</dbReference>
<dbReference type="InterPro" id="IPR052372">
    <property type="entry name" value="YpjD/HemX"/>
</dbReference>
<feature type="transmembrane region" description="Helical" evidence="1">
    <location>
        <begin position="224"/>
        <end position="242"/>
    </location>
</feature>
<dbReference type="GO" id="GO:0020037">
    <property type="term" value="F:heme binding"/>
    <property type="evidence" value="ECO:0007669"/>
    <property type="project" value="InterPro"/>
</dbReference>
<reference evidence="3 4" key="1">
    <citation type="submission" date="2018-05" db="EMBL/GenBank/DDBJ databases">
        <title>complete genome sequence of Aquabacterium olei NBRC 110486.</title>
        <authorList>
            <person name="Tang B."/>
            <person name="Chang J."/>
            <person name="Zhang L."/>
            <person name="Yang H."/>
        </authorList>
    </citation>
    <scope>NUCLEOTIDE SEQUENCE [LARGE SCALE GENOMIC DNA]</scope>
    <source>
        <strain evidence="3 4">NBRC 110486</strain>
    </source>
</reference>
<dbReference type="PANTHER" id="PTHR38034">
    <property type="entry name" value="INNER MEMBRANE PROTEIN YPJD"/>
    <property type="match status" value="1"/>
</dbReference>
<accession>A0A2U8FS36</accession>
<feature type="transmembrane region" description="Helical" evidence="1">
    <location>
        <begin position="72"/>
        <end position="91"/>
    </location>
</feature>